<organism evidence="6 7">
    <name type="scientific">Varroa destructor</name>
    <name type="common">Honeybee mite</name>
    <dbReference type="NCBI Taxonomy" id="109461"/>
    <lineage>
        <taxon>Eukaryota</taxon>
        <taxon>Metazoa</taxon>
        <taxon>Ecdysozoa</taxon>
        <taxon>Arthropoda</taxon>
        <taxon>Chelicerata</taxon>
        <taxon>Arachnida</taxon>
        <taxon>Acari</taxon>
        <taxon>Parasitiformes</taxon>
        <taxon>Mesostigmata</taxon>
        <taxon>Gamasina</taxon>
        <taxon>Dermanyssoidea</taxon>
        <taxon>Varroidae</taxon>
        <taxon>Varroa</taxon>
    </lineage>
</organism>
<keyword evidence="4" id="KW-0378">Hydrolase</keyword>
<reference evidence="6" key="1">
    <citation type="submission" date="2021-01" db="UniProtKB">
        <authorList>
            <consortium name="EnsemblMetazoa"/>
        </authorList>
    </citation>
    <scope>IDENTIFICATION</scope>
</reference>
<dbReference type="KEGG" id="vde:111251631"/>
<evidence type="ECO:0000313" key="6">
    <source>
        <dbReference type="EnsemblMetazoa" id="XP_022664109"/>
    </source>
</evidence>
<dbReference type="InterPro" id="IPR016125">
    <property type="entry name" value="Peptidase_C15-like"/>
</dbReference>
<evidence type="ECO:0008006" key="8">
    <source>
        <dbReference type="Google" id="ProtNLM"/>
    </source>
</evidence>
<dbReference type="Proteomes" id="UP000594260">
    <property type="component" value="Unplaced"/>
</dbReference>
<dbReference type="GO" id="GO:0016920">
    <property type="term" value="F:pyroglutamyl-peptidase activity"/>
    <property type="evidence" value="ECO:0007669"/>
    <property type="project" value="InterPro"/>
</dbReference>
<dbReference type="Pfam" id="PF01470">
    <property type="entry name" value="Peptidase_C15"/>
    <property type="match status" value="1"/>
</dbReference>
<evidence type="ECO:0000256" key="4">
    <source>
        <dbReference type="ARBA" id="ARBA00022801"/>
    </source>
</evidence>
<dbReference type="GeneID" id="111251631"/>
<evidence type="ECO:0000256" key="1">
    <source>
        <dbReference type="ARBA" id="ARBA00006641"/>
    </source>
</evidence>
<name>A0A7M7KDC8_VARDE</name>
<dbReference type="PRINTS" id="PR00706">
    <property type="entry name" value="PYROGLUPTASE"/>
</dbReference>
<keyword evidence="2" id="KW-0963">Cytoplasm</keyword>
<dbReference type="PANTHER" id="PTHR23402">
    <property type="entry name" value="PROTEASE FAMILY C15 PYROGLUTAMYL-PEPTIDASE I-RELATED"/>
    <property type="match status" value="1"/>
</dbReference>
<keyword evidence="7" id="KW-1185">Reference proteome</keyword>
<dbReference type="OMA" id="IWEDFQP"/>
<evidence type="ECO:0000256" key="3">
    <source>
        <dbReference type="ARBA" id="ARBA00022670"/>
    </source>
</evidence>
<keyword evidence="5" id="KW-0788">Thiol protease</keyword>
<dbReference type="RefSeq" id="XP_022664109.1">
    <property type="nucleotide sequence ID" value="XM_022808374.1"/>
</dbReference>
<evidence type="ECO:0000313" key="7">
    <source>
        <dbReference type="Proteomes" id="UP000594260"/>
    </source>
</evidence>
<dbReference type="Gene3D" id="3.40.630.20">
    <property type="entry name" value="Peptidase C15, pyroglutamyl peptidase I-like"/>
    <property type="match status" value="1"/>
</dbReference>
<dbReference type="InterPro" id="IPR036440">
    <property type="entry name" value="Peptidase_C15-like_sf"/>
</dbReference>
<evidence type="ECO:0000256" key="5">
    <source>
        <dbReference type="ARBA" id="ARBA00022807"/>
    </source>
</evidence>
<dbReference type="InParanoid" id="A0A7M7KDC8"/>
<dbReference type="AlphaFoldDB" id="A0A7M7KDC8"/>
<dbReference type="EnsemblMetazoa" id="XM_022808374">
    <property type="protein sequence ID" value="XP_022664109"/>
    <property type="gene ID" value="LOC111251631"/>
</dbReference>
<keyword evidence="3" id="KW-0645">Protease</keyword>
<sequence length="213" mass="23735">MAPTSGSCASRDSPIVLLTGYDLFRTYSTNSSKEVVEQLGKIGIDNIDLRTEIFPVEYAEVKRRSQELFEEHHPLLTIHCGMHSQARAVVLEQEARNSGYDAADVQGRLPERNCCVSCPAPEFLSTGLNLEAIVSQVCKSISVPVHISRDAGNYLCEFIYYCSLSRCRRTLFVHLPIISSEFTLECLVDALKKIVIFAVAQCSRQSENSQQTP</sequence>
<protein>
    <recommendedName>
        <fullName evidence="8">Pyroglutamyl-peptidase I</fullName>
    </recommendedName>
</protein>
<dbReference type="GO" id="GO:0006508">
    <property type="term" value="P:proteolysis"/>
    <property type="evidence" value="ECO:0007669"/>
    <property type="project" value="UniProtKB-KW"/>
</dbReference>
<dbReference type="PANTHER" id="PTHR23402:SF1">
    <property type="entry name" value="PYROGLUTAMYL-PEPTIDASE I"/>
    <property type="match status" value="1"/>
</dbReference>
<dbReference type="SUPFAM" id="SSF53182">
    <property type="entry name" value="Pyrrolidone carboxyl peptidase (pyroglutamate aminopeptidase)"/>
    <property type="match status" value="1"/>
</dbReference>
<dbReference type="InterPro" id="IPR000816">
    <property type="entry name" value="Peptidase_C15"/>
</dbReference>
<dbReference type="OrthoDB" id="407146at2759"/>
<dbReference type="GO" id="GO:0005829">
    <property type="term" value="C:cytosol"/>
    <property type="evidence" value="ECO:0007669"/>
    <property type="project" value="InterPro"/>
</dbReference>
<comment type="similarity">
    <text evidence="1">Belongs to the peptidase C15 family.</text>
</comment>
<dbReference type="FunCoup" id="A0A7M7KDC8">
    <property type="interactions" value="85"/>
</dbReference>
<accession>A0A7M7KDC8</accession>
<evidence type="ECO:0000256" key="2">
    <source>
        <dbReference type="ARBA" id="ARBA00022490"/>
    </source>
</evidence>
<proteinExistence type="inferred from homology"/>